<gene>
    <name evidence="2" type="ORF">KH389_27105</name>
</gene>
<feature type="compositionally biased region" description="Polar residues" evidence="1">
    <location>
        <begin position="69"/>
        <end position="78"/>
    </location>
</feature>
<accession>A0ABX8E027</accession>
<evidence type="ECO:0000313" key="2">
    <source>
        <dbReference type="EMBL" id="QVL21737.1"/>
    </source>
</evidence>
<proteinExistence type="predicted"/>
<dbReference type="EMBL" id="CP074676">
    <property type="protein sequence ID" value="QVL21737.1"/>
    <property type="molecule type" value="Genomic_DNA"/>
</dbReference>
<protein>
    <submittedName>
        <fullName evidence="2">Transposase</fullName>
    </submittedName>
</protein>
<evidence type="ECO:0000256" key="1">
    <source>
        <dbReference type="SAM" id="MobiDB-lite"/>
    </source>
</evidence>
<feature type="region of interest" description="Disordered" evidence="1">
    <location>
        <begin position="269"/>
        <end position="316"/>
    </location>
</feature>
<evidence type="ECO:0000313" key="3">
    <source>
        <dbReference type="Proteomes" id="UP000678154"/>
    </source>
</evidence>
<sequence length="316" mass="36102">MAAYRMCLFSMAQNKVRYCKLFGVDIQPEDWPCEGLSGGIVFDRGPGAALDVEPEIHWLGTFEMTPTFSGQSKASVESSHPRDKKTLDQPTSAKSGLNFVEMCKREIFQAVEDNKVSDASGRMEERMYTAGVVPSPLGVWSYWSSRGRDSSIGMLFEDAVKNFLLKLPGKIRQDAVYLYGRKYRSADLVATGVFDRVAKSGVIPTEVYVLTMCMRYIWIEVSGVLYQLGMVRTQRTLDGDIDISLWDLEHLDKLRRESIGVHRDARPATVQHTRDRLKQQTGKDWDEEERTVGRFPKNEAYRRDTDDYERLQGKRK</sequence>
<name>A0ABX8E027_9PSED</name>
<organism evidence="2 3">
    <name type="scientific">Pseudomonas qingdaonensis</name>
    <dbReference type="NCBI Taxonomy" id="2056231"/>
    <lineage>
        <taxon>Bacteria</taxon>
        <taxon>Pseudomonadati</taxon>
        <taxon>Pseudomonadota</taxon>
        <taxon>Gammaproteobacteria</taxon>
        <taxon>Pseudomonadales</taxon>
        <taxon>Pseudomonadaceae</taxon>
        <taxon>Pseudomonas</taxon>
    </lineage>
</organism>
<keyword evidence="3" id="KW-1185">Reference proteome</keyword>
<reference evidence="2 3" key="1">
    <citation type="journal article" date="2016" name="J. Hazard. Mater.">
        <title>A newly isolated Pseudomonas putida S-1 strain for batch-mode-propanethiol degradation and continuous treatment of propanethiol-containing waste gas.</title>
        <authorList>
            <person name="Chen D.Z."/>
            <person name="Sun Y.M."/>
            <person name="Han L.M."/>
            <person name="Chen J."/>
            <person name="Ye J.X."/>
            <person name="Chen J.M."/>
        </authorList>
    </citation>
    <scope>NUCLEOTIDE SEQUENCE [LARGE SCALE GENOMIC DNA]</scope>
    <source>
        <strain evidence="2 3">S-1</strain>
    </source>
</reference>
<dbReference type="Proteomes" id="UP000678154">
    <property type="component" value="Chromosome"/>
</dbReference>
<feature type="region of interest" description="Disordered" evidence="1">
    <location>
        <begin position="69"/>
        <end position="92"/>
    </location>
</feature>